<evidence type="ECO:0000313" key="4">
    <source>
        <dbReference type="Proteomes" id="UP000006882"/>
    </source>
</evidence>
<feature type="transmembrane region" description="Helical" evidence="2">
    <location>
        <begin position="19"/>
        <end position="39"/>
    </location>
</feature>
<feature type="region of interest" description="Disordered" evidence="1">
    <location>
        <begin position="43"/>
        <end position="82"/>
    </location>
</feature>
<keyword evidence="2" id="KW-0472">Membrane</keyword>
<keyword evidence="4" id="KW-1185">Reference proteome</keyword>
<protein>
    <submittedName>
        <fullName evidence="3">Uncharacterized protein</fullName>
    </submittedName>
</protein>
<proteinExistence type="predicted"/>
<organism evidence="3 4">
    <name type="scientific">Prunus persica</name>
    <name type="common">Peach</name>
    <name type="synonym">Amygdalus persica</name>
    <dbReference type="NCBI Taxonomy" id="3760"/>
    <lineage>
        <taxon>Eukaryota</taxon>
        <taxon>Viridiplantae</taxon>
        <taxon>Streptophyta</taxon>
        <taxon>Embryophyta</taxon>
        <taxon>Tracheophyta</taxon>
        <taxon>Spermatophyta</taxon>
        <taxon>Magnoliopsida</taxon>
        <taxon>eudicotyledons</taxon>
        <taxon>Gunneridae</taxon>
        <taxon>Pentapetalae</taxon>
        <taxon>rosids</taxon>
        <taxon>fabids</taxon>
        <taxon>Rosales</taxon>
        <taxon>Rosaceae</taxon>
        <taxon>Amygdaloideae</taxon>
        <taxon>Amygdaleae</taxon>
        <taxon>Prunus</taxon>
    </lineage>
</organism>
<feature type="compositionally biased region" description="Low complexity" evidence="1">
    <location>
        <begin position="63"/>
        <end position="73"/>
    </location>
</feature>
<keyword evidence="2" id="KW-1133">Transmembrane helix</keyword>
<name>A0A251QUQ5_PRUPE</name>
<evidence type="ECO:0000256" key="1">
    <source>
        <dbReference type="SAM" id="MobiDB-lite"/>
    </source>
</evidence>
<dbReference type="AlphaFoldDB" id="A0A251QUQ5"/>
<gene>
    <name evidence="3" type="ORF">PRUPE_1G090700</name>
</gene>
<sequence>MATAVEIAPQRVWLCSPCFFFSTLFSAILASIWCAWLCIKKKKKTTPTPKSSNRSPLHKETEPSVLSHLPLLSHPHHTPTHN</sequence>
<evidence type="ECO:0000313" key="3">
    <source>
        <dbReference type="EMBL" id="ONI27506.1"/>
    </source>
</evidence>
<dbReference type="Proteomes" id="UP000006882">
    <property type="component" value="Chromosome G1"/>
</dbReference>
<dbReference type="EMBL" id="CM007651">
    <property type="protein sequence ID" value="ONI27506.1"/>
    <property type="molecule type" value="Genomic_DNA"/>
</dbReference>
<dbReference type="Gramene" id="ONI27506">
    <property type="protein sequence ID" value="ONI27506"/>
    <property type="gene ID" value="PRUPE_1G090700"/>
</dbReference>
<reference evidence="3 4" key="1">
    <citation type="journal article" date="2013" name="Nat. Genet.">
        <title>The high-quality draft genome of peach (Prunus persica) identifies unique patterns of genetic diversity, domestication and genome evolution.</title>
        <authorList>
            <consortium name="International Peach Genome Initiative"/>
            <person name="Verde I."/>
            <person name="Abbott A.G."/>
            <person name="Scalabrin S."/>
            <person name="Jung S."/>
            <person name="Shu S."/>
            <person name="Marroni F."/>
            <person name="Zhebentyayeva T."/>
            <person name="Dettori M.T."/>
            <person name="Grimwood J."/>
            <person name="Cattonaro F."/>
            <person name="Zuccolo A."/>
            <person name="Rossini L."/>
            <person name="Jenkins J."/>
            <person name="Vendramin E."/>
            <person name="Meisel L.A."/>
            <person name="Decroocq V."/>
            <person name="Sosinski B."/>
            <person name="Prochnik S."/>
            <person name="Mitros T."/>
            <person name="Policriti A."/>
            <person name="Cipriani G."/>
            <person name="Dondini L."/>
            <person name="Ficklin S."/>
            <person name="Goodstein D.M."/>
            <person name="Xuan P."/>
            <person name="Del Fabbro C."/>
            <person name="Aramini V."/>
            <person name="Copetti D."/>
            <person name="Gonzalez S."/>
            <person name="Horner D.S."/>
            <person name="Falchi R."/>
            <person name="Lucas S."/>
            <person name="Mica E."/>
            <person name="Maldonado J."/>
            <person name="Lazzari B."/>
            <person name="Bielenberg D."/>
            <person name="Pirona R."/>
            <person name="Miculan M."/>
            <person name="Barakat A."/>
            <person name="Testolin R."/>
            <person name="Stella A."/>
            <person name="Tartarini S."/>
            <person name="Tonutti P."/>
            <person name="Arus P."/>
            <person name="Orellana A."/>
            <person name="Wells C."/>
            <person name="Main D."/>
            <person name="Vizzotto G."/>
            <person name="Silva H."/>
            <person name="Salamini F."/>
            <person name="Schmutz J."/>
            <person name="Morgante M."/>
            <person name="Rokhsar D.S."/>
        </authorList>
    </citation>
    <scope>NUCLEOTIDE SEQUENCE [LARGE SCALE GENOMIC DNA]</scope>
    <source>
        <strain evidence="4">cv. Nemared</strain>
    </source>
</reference>
<evidence type="ECO:0000256" key="2">
    <source>
        <dbReference type="SAM" id="Phobius"/>
    </source>
</evidence>
<keyword evidence="2" id="KW-0812">Transmembrane</keyword>
<accession>A0A251QUQ5</accession>